<accession>A0A9X2P113</accession>
<proteinExistence type="predicted"/>
<dbReference type="RefSeq" id="WP_257941023.1">
    <property type="nucleotide sequence ID" value="NZ_JAMZEE010000040.1"/>
</dbReference>
<reference evidence="1" key="2">
    <citation type="submission" date="2022-04" db="EMBL/GenBank/DDBJ databases">
        <authorList>
            <person name="Fokt H."/>
            <person name="Baines J."/>
        </authorList>
    </citation>
    <scope>NUCLEOTIDE SEQUENCE</scope>
    <source>
        <strain evidence="1">KH569_7</strain>
    </source>
</reference>
<reference evidence="1" key="1">
    <citation type="journal article" date="2022" name="Arch. Microbiol.">
        <title>Bacteroides muris sp. nov. isolated from the cecum of wild-derived house mice.</title>
        <authorList>
            <person name="Fokt H."/>
            <person name="Unni R."/>
            <person name="Repnik U."/>
            <person name="Schmitz R.A."/>
            <person name="Bramkamp M."/>
            <person name="Baines J.F."/>
            <person name="Unterweger D."/>
        </authorList>
    </citation>
    <scope>NUCLEOTIDE SEQUENCE</scope>
    <source>
        <strain evidence="1">KH569_7</strain>
    </source>
</reference>
<protein>
    <submittedName>
        <fullName evidence="1">Uncharacterized protein</fullName>
    </submittedName>
</protein>
<name>A0A9X2P113_9BACE</name>
<dbReference type="Proteomes" id="UP001143810">
    <property type="component" value="Unassembled WGS sequence"/>
</dbReference>
<evidence type="ECO:0000313" key="2">
    <source>
        <dbReference type="Proteomes" id="UP001143810"/>
    </source>
</evidence>
<sequence>MRTHKIGNTTIEYPDEISFCFNPVVINISGYTWAWVEATITDVLTGKEYKEKRALFKTACFFDLSFYMQSAFDATEFGKIDYQSSIPQDSQLGRLFSVEVDMYTSDSTIGESFQFNTFIIWGAMKVGERYNGDRILTWFRNLPFTVGMYTAGAGTVSVTAEGQVLPSIILSDRKVYNLTLQGIDANRDVVLNLPGTSTGASVFDNTFDFTFHALTNVAANVRLLVDECTDGIYLRWINRHGFYCYWLFKRGDESKQIANDGEFIRNNMQDYNYVNGYHGGSGRKQRKTEENTLLVCAPLVDSETFDFLFQLALSPIVDMYAGKNVNGVDSWKAVNVSVGNFNKTKAVLQDFVATIILPETRVQSL</sequence>
<comment type="caution">
    <text evidence="1">The sequence shown here is derived from an EMBL/GenBank/DDBJ whole genome shotgun (WGS) entry which is preliminary data.</text>
</comment>
<organism evidence="1 2">
    <name type="scientific">Bacteroides muris</name>
    <name type="common">ex Fokt et al. 2023</name>
    <dbReference type="NCBI Taxonomy" id="2937417"/>
    <lineage>
        <taxon>Bacteria</taxon>
        <taxon>Pseudomonadati</taxon>
        <taxon>Bacteroidota</taxon>
        <taxon>Bacteroidia</taxon>
        <taxon>Bacteroidales</taxon>
        <taxon>Bacteroidaceae</taxon>
        <taxon>Bacteroides</taxon>
    </lineage>
</organism>
<dbReference type="AlphaFoldDB" id="A0A9X2P113"/>
<evidence type="ECO:0000313" key="1">
    <source>
        <dbReference type="EMBL" id="MCR6509275.1"/>
    </source>
</evidence>
<gene>
    <name evidence="1" type="ORF">M1B78_14170</name>
</gene>
<dbReference type="EMBL" id="JAMZEE010000040">
    <property type="protein sequence ID" value="MCR6509275.1"/>
    <property type="molecule type" value="Genomic_DNA"/>
</dbReference>